<evidence type="ECO:0000313" key="1">
    <source>
        <dbReference type="EMBL" id="KAJ8462466.1"/>
    </source>
</evidence>
<proteinExistence type="predicted"/>
<accession>A0AAD7X696</accession>
<evidence type="ECO:0000313" key="2">
    <source>
        <dbReference type="Proteomes" id="UP001215151"/>
    </source>
</evidence>
<keyword evidence="2" id="KW-1185">Reference proteome</keyword>
<protein>
    <submittedName>
        <fullName evidence="1">Uncharacterized protein</fullName>
    </submittedName>
</protein>
<dbReference type="AlphaFoldDB" id="A0AAD7X696"/>
<sequence length="121" mass="13369">MPRDDTTLAGLRKLLETLPDLDEVFFQPNRTLKDVGISFGDKAEVKFSKNGYTKGQYGKIYYAIRISDEGDGTSTQFTIYVGPSAQTSANRKAVAYAIEQFLSTESTIITRDIPAQAFESA</sequence>
<comment type="caution">
    <text evidence="1">The sequence shown here is derived from an EMBL/GenBank/DDBJ whole genome shotgun (WGS) entry which is preliminary data.</text>
</comment>
<dbReference type="Proteomes" id="UP001215151">
    <property type="component" value="Unassembled WGS sequence"/>
</dbReference>
<name>A0AAD7X696_9APHY</name>
<reference evidence="1" key="1">
    <citation type="submission" date="2022-11" db="EMBL/GenBank/DDBJ databases">
        <title>Genome Sequence of Cubamyces cubensis.</title>
        <authorList>
            <person name="Buettner E."/>
        </authorList>
    </citation>
    <scope>NUCLEOTIDE SEQUENCE</scope>
    <source>
        <strain evidence="1">MPL-01</strain>
    </source>
</reference>
<dbReference type="EMBL" id="JAPEVG010000464">
    <property type="protein sequence ID" value="KAJ8462466.1"/>
    <property type="molecule type" value="Genomic_DNA"/>
</dbReference>
<gene>
    <name evidence="1" type="ORF">ONZ51_g10886</name>
</gene>
<organism evidence="1 2">
    <name type="scientific">Trametes cubensis</name>
    <dbReference type="NCBI Taxonomy" id="1111947"/>
    <lineage>
        <taxon>Eukaryota</taxon>
        <taxon>Fungi</taxon>
        <taxon>Dikarya</taxon>
        <taxon>Basidiomycota</taxon>
        <taxon>Agaricomycotina</taxon>
        <taxon>Agaricomycetes</taxon>
        <taxon>Polyporales</taxon>
        <taxon>Polyporaceae</taxon>
        <taxon>Trametes</taxon>
    </lineage>
</organism>